<dbReference type="Pfam" id="PF13727">
    <property type="entry name" value="CoA_binding_3"/>
    <property type="match status" value="1"/>
</dbReference>
<feature type="transmembrane region" description="Helical" evidence="2">
    <location>
        <begin position="100"/>
        <end position="118"/>
    </location>
</feature>
<dbReference type="OrthoDB" id="9803111at2"/>
<protein>
    <submittedName>
        <fullName evidence="4">Polysaccharide biosynthesis protein</fullName>
    </submittedName>
</protein>
<name>A0A2S5A0X9_9SPHI</name>
<keyword evidence="2" id="KW-0812">Transmembrane</keyword>
<feature type="transmembrane region" description="Helical" evidence="2">
    <location>
        <begin position="29"/>
        <end position="51"/>
    </location>
</feature>
<dbReference type="InterPro" id="IPR036291">
    <property type="entry name" value="NAD(P)-bd_dom_sf"/>
</dbReference>
<gene>
    <name evidence="4" type="ORF">C3K47_13570</name>
</gene>
<evidence type="ECO:0000313" key="5">
    <source>
        <dbReference type="Proteomes" id="UP000236893"/>
    </source>
</evidence>
<dbReference type="InterPro" id="IPR003869">
    <property type="entry name" value="Polysac_CapD-like"/>
</dbReference>
<evidence type="ECO:0000259" key="3">
    <source>
        <dbReference type="Pfam" id="PF02719"/>
    </source>
</evidence>
<dbReference type="InterPro" id="IPR051203">
    <property type="entry name" value="Polysaccharide_Synthase-Rel"/>
</dbReference>
<dbReference type="RefSeq" id="WP_103789697.1">
    <property type="nucleotide sequence ID" value="NZ_PQVF01000009.1"/>
</dbReference>
<feature type="domain" description="Polysaccharide biosynthesis protein CapD-like" evidence="3">
    <location>
        <begin position="306"/>
        <end position="596"/>
    </location>
</feature>
<comment type="caution">
    <text evidence="4">The sequence shown here is derived from an EMBL/GenBank/DDBJ whole genome shotgun (WGS) entry which is preliminary data.</text>
</comment>
<feature type="transmembrane region" description="Helical" evidence="2">
    <location>
        <begin position="124"/>
        <end position="142"/>
    </location>
</feature>
<proteinExistence type="inferred from homology"/>
<dbReference type="PANTHER" id="PTHR43318:SF1">
    <property type="entry name" value="POLYSACCHARIDE BIOSYNTHESIS PROTEIN EPSC-RELATED"/>
    <property type="match status" value="1"/>
</dbReference>
<comment type="similarity">
    <text evidence="1">Belongs to the polysaccharide synthase family.</text>
</comment>
<dbReference type="EMBL" id="PQVF01000009">
    <property type="protein sequence ID" value="POY35783.1"/>
    <property type="molecule type" value="Genomic_DNA"/>
</dbReference>
<feature type="transmembrane region" description="Helical" evidence="2">
    <location>
        <begin position="63"/>
        <end position="80"/>
    </location>
</feature>
<keyword evidence="2" id="KW-1133">Transmembrane helix</keyword>
<dbReference type="Proteomes" id="UP000236893">
    <property type="component" value="Unassembled WGS sequence"/>
</dbReference>
<dbReference type="Gene3D" id="3.40.50.720">
    <property type="entry name" value="NAD(P)-binding Rossmann-like Domain"/>
    <property type="match status" value="2"/>
</dbReference>
<evidence type="ECO:0000256" key="2">
    <source>
        <dbReference type="SAM" id="Phobius"/>
    </source>
</evidence>
<evidence type="ECO:0000256" key="1">
    <source>
        <dbReference type="ARBA" id="ARBA00007430"/>
    </source>
</evidence>
<organism evidence="4 5">
    <name type="scientific">Solitalea longa</name>
    <dbReference type="NCBI Taxonomy" id="2079460"/>
    <lineage>
        <taxon>Bacteria</taxon>
        <taxon>Pseudomonadati</taxon>
        <taxon>Bacteroidota</taxon>
        <taxon>Sphingobacteriia</taxon>
        <taxon>Sphingobacteriales</taxon>
        <taxon>Sphingobacteriaceae</taxon>
        <taxon>Solitalea</taxon>
    </lineage>
</organism>
<keyword evidence="5" id="KW-1185">Reference proteome</keyword>
<evidence type="ECO:0000313" key="4">
    <source>
        <dbReference type="EMBL" id="POY35783.1"/>
    </source>
</evidence>
<dbReference type="AlphaFoldDB" id="A0A2S5A0X9"/>
<reference evidence="4 5" key="1">
    <citation type="submission" date="2018-01" db="EMBL/GenBank/DDBJ databases">
        <authorList>
            <person name="Gaut B.S."/>
            <person name="Morton B.R."/>
            <person name="Clegg M.T."/>
            <person name="Duvall M.R."/>
        </authorList>
    </citation>
    <scope>NUCLEOTIDE SEQUENCE [LARGE SCALE GENOMIC DNA]</scope>
    <source>
        <strain evidence="4 5">HR-AV</strain>
    </source>
</reference>
<dbReference type="PANTHER" id="PTHR43318">
    <property type="entry name" value="UDP-N-ACETYLGLUCOSAMINE 4,6-DEHYDRATASE"/>
    <property type="match status" value="1"/>
</dbReference>
<dbReference type="SUPFAM" id="SSF51735">
    <property type="entry name" value="NAD(P)-binding Rossmann-fold domains"/>
    <property type="match status" value="2"/>
</dbReference>
<keyword evidence="2" id="KW-0472">Membrane</keyword>
<sequence>MFTLSHSSKVKKEASFTLRLSAFKLVPRWLIFLIDVAVCAGSFLLAFILFYNFNLSELYAHTGLNRLALINIFVCSGVFLYKKSYAGIIRLSSLQDMMRVFSAICSISVILLGIKVIFDMNNFVSLPLNVILKHFLIMFFMLTSYRSLVKWTFEAVEGKSDEQINVVIFGAGDSGQITKQVIDHSRHSGLHIHAFVDDSPNKIGKYIGGVRIYNAKNDLIELKRKYNIQQVIFSIQNLDTKRKSEMVDLCLNLGIKVVNVPPVKNWINGEFTLNQLRNIKIEELLERDVIKIDNKHICSQLRNKNILITGAAGSIGSEIVRQIAFFEPSRIILCDQAETALYSIELEVNESFPKINFSPVIIDIKNKERMELLFKLYKPEYVFHAAAYKHVPMMECHPSEAVLNNIGGTKVVADLAVKYNAEKFVMVSTDKAVNPTNVMGASKRIAEIYAQSLNDYLKQADSSTQTKFITTRFGNVLGSNGSVIPRFREQISKGGPVTVTHPEINRYFMTIPEACQLVLEAATMGDGGEIFVFDMGKSVKIVDLAKKMIQLSGLTIDKDIKIVYSGLRPGEKLYEELLNDSEYVKPTHHEKIMIAKVRKYSFETTRQEINELLDAASKMHDNKIVQKMKHIVPEFKSKHSVFEVLDTIDEISTVN</sequence>
<dbReference type="Pfam" id="PF02719">
    <property type="entry name" value="Polysacc_synt_2"/>
    <property type="match status" value="1"/>
</dbReference>
<accession>A0A2S5A0X9</accession>
<dbReference type="CDD" id="cd05237">
    <property type="entry name" value="UDP_invert_4-6DH_SDR_e"/>
    <property type="match status" value="1"/>
</dbReference>